<proteinExistence type="predicted"/>
<dbReference type="AlphaFoldDB" id="A0AAV7FX03"/>
<feature type="region of interest" description="Disordered" evidence="1">
    <location>
        <begin position="1"/>
        <end position="22"/>
    </location>
</feature>
<dbReference type="PANTHER" id="PTHR33168">
    <property type="entry name" value="STRESS INDUCED PROTEIN-RELATED"/>
    <property type="match status" value="1"/>
</dbReference>
<organism evidence="2 3">
    <name type="scientific">Dendrobium chrysotoxum</name>
    <name type="common">Orchid</name>
    <dbReference type="NCBI Taxonomy" id="161865"/>
    <lineage>
        <taxon>Eukaryota</taxon>
        <taxon>Viridiplantae</taxon>
        <taxon>Streptophyta</taxon>
        <taxon>Embryophyta</taxon>
        <taxon>Tracheophyta</taxon>
        <taxon>Spermatophyta</taxon>
        <taxon>Magnoliopsida</taxon>
        <taxon>Liliopsida</taxon>
        <taxon>Asparagales</taxon>
        <taxon>Orchidaceae</taxon>
        <taxon>Epidendroideae</taxon>
        <taxon>Malaxideae</taxon>
        <taxon>Dendrobiinae</taxon>
        <taxon>Dendrobium</taxon>
    </lineage>
</organism>
<sequence>MECRNQNIGASPSPSPRHKTRPTIRFPCCSRVANSEEPPVVEASVVIRSTPSWIRTKAMELPEMKECGRRLIGKSSGRNFGDFRYDPISYALNFDDGDDGVNAEELFRLRHLTS</sequence>
<gene>
    <name evidence="2" type="ORF">IEQ34_022250</name>
</gene>
<evidence type="ECO:0000313" key="2">
    <source>
        <dbReference type="EMBL" id="KAH0448450.1"/>
    </source>
</evidence>
<keyword evidence="3" id="KW-1185">Reference proteome</keyword>
<accession>A0AAV7FX03</accession>
<evidence type="ECO:0000313" key="3">
    <source>
        <dbReference type="Proteomes" id="UP000775213"/>
    </source>
</evidence>
<reference evidence="2 3" key="1">
    <citation type="journal article" date="2021" name="Hortic Res">
        <title>Chromosome-scale assembly of the Dendrobium chrysotoxum genome enhances the understanding of orchid evolution.</title>
        <authorList>
            <person name="Zhang Y."/>
            <person name="Zhang G.Q."/>
            <person name="Zhang D."/>
            <person name="Liu X.D."/>
            <person name="Xu X.Y."/>
            <person name="Sun W.H."/>
            <person name="Yu X."/>
            <person name="Zhu X."/>
            <person name="Wang Z.W."/>
            <person name="Zhao X."/>
            <person name="Zhong W.Y."/>
            <person name="Chen H."/>
            <person name="Yin W.L."/>
            <person name="Huang T."/>
            <person name="Niu S.C."/>
            <person name="Liu Z.J."/>
        </authorList>
    </citation>
    <scope>NUCLEOTIDE SEQUENCE [LARGE SCALE GENOMIC DNA]</scope>
    <source>
        <strain evidence="2">Lindl</strain>
    </source>
</reference>
<protein>
    <submittedName>
        <fullName evidence="2">Uncharacterized protein</fullName>
    </submittedName>
</protein>
<comment type="caution">
    <text evidence="2">The sequence shown here is derived from an EMBL/GenBank/DDBJ whole genome shotgun (WGS) entry which is preliminary data.</text>
</comment>
<feature type="compositionally biased region" description="Polar residues" evidence="1">
    <location>
        <begin position="1"/>
        <end position="12"/>
    </location>
</feature>
<dbReference type="EMBL" id="JAGFBR010000019">
    <property type="protein sequence ID" value="KAH0448450.1"/>
    <property type="molecule type" value="Genomic_DNA"/>
</dbReference>
<evidence type="ECO:0000256" key="1">
    <source>
        <dbReference type="SAM" id="MobiDB-lite"/>
    </source>
</evidence>
<dbReference type="Proteomes" id="UP000775213">
    <property type="component" value="Unassembled WGS sequence"/>
</dbReference>
<name>A0AAV7FX03_DENCH</name>